<keyword evidence="2" id="KW-1185">Reference proteome</keyword>
<sequence>MDSETLAGIAKQYPWASWAVWDDVFPDRDCVEKRPEGLIEFVHDRAEVLTPDVVLMGLNRSDDLPVPCSNFHAPTRKHYDYRLKEFIQDGGLDRLQGAYITDLVDEVDPDSQNVKVSDDDAAVLLEQLRLLGESEYHVVCFGNQPFDGLVDYFDAEVTSYSTDIKRATIEIDGLTLYLYRVWFYGLYRANQDKVDRLKNQLHELNERIA</sequence>
<comment type="caution">
    <text evidence="1">The sequence shown here is derived from an EMBL/GenBank/DDBJ whole genome shotgun (WGS) entry which is preliminary data.</text>
</comment>
<evidence type="ECO:0000313" key="2">
    <source>
        <dbReference type="Proteomes" id="UP001595846"/>
    </source>
</evidence>
<dbReference type="Proteomes" id="UP001595846">
    <property type="component" value="Unassembled WGS sequence"/>
</dbReference>
<dbReference type="EMBL" id="JBHSAQ010000002">
    <property type="protein sequence ID" value="MFC3957649.1"/>
    <property type="molecule type" value="Genomic_DNA"/>
</dbReference>
<organism evidence="1 2">
    <name type="scientific">Halovivax cerinus</name>
    <dbReference type="NCBI Taxonomy" id="1487865"/>
    <lineage>
        <taxon>Archaea</taxon>
        <taxon>Methanobacteriati</taxon>
        <taxon>Methanobacteriota</taxon>
        <taxon>Stenosarchaea group</taxon>
        <taxon>Halobacteria</taxon>
        <taxon>Halobacteriales</taxon>
        <taxon>Natrialbaceae</taxon>
        <taxon>Halovivax</taxon>
    </lineage>
</organism>
<name>A0ABD5NKL1_9EURY</name>
<gene>
    <name evidence="1" type="ORF">ACFOUR_04575</name>
</gene>
<protein>
    <submittedName>
        <fullName evidence="1">Uncharacterized protein</fullName>
    </submittedName>
</protein>
<accession>A0ABD5NKL1</accession>
<evidence type="ECO:0000313" key="1">
    <source>
        <dbReference type="EMBL" id="MFC3957649.1"/>
    </source>
</evidence>
<reference evidence="1 2" key="1">
    <citation type="journal article" date="2019" name="Int. J. Syst. Evol. Microbiol.">
        <title>The Global Catalogue of Microorganisms (GCM) 10K type strain sequencing project: providing services to taxonomists for standard genome sequencing and annotation.</title>
        <authorList>
            <consortium name="The Broad Institute Genomics Platform"/>
            <consortium name="The Broad Institute Genome Sequencing Center for Infectious Disease"/>
            <person name="Wu L."/>
            <person name="Ma J."/>
        </authorList>
    </citation>
    <scope>NUCLEOTIDE SEQUENCE [LARGE SCALE GENOMIC DNA]</scope>
    <source>
        <strain evidence="1 2">IBRC-M 10256</strain>
    </source>
</reference>
<dbReference type="GeneID" id="73903018"/>
<dbReference type="AlphaFoldDB" id="A0ABD5NKL1"/>
<proteinExistence type="predicted"/>
<dbReference type="RefSeq" id="WP_256533875.1">
    <property type="nucleotide sequence ID" value="NZ_CP101824.1"/>
</dbReference>